<dbReference type="EMBL" id="KN837526">
    <property type="protein sequence ID" value="KIJ24152.1"/>
    <property type="molecule type" value="Genomic_DNA"/>
</dbReference>
<protein>
    <submittedName>
        <fullName evidence="1">Uncharacterized protein</fullName>
    </submittedName>
</protein>
<dbReference type="AlphaFoldDB" id="A0A0C9U4V3"/>
<keyword evidence="2" id="KW-1185">Reference proteome</keyword>
<organism evidence="1 2">
    <name type="scientific">Sphaerobolus stellatus (strain SS14)</name>
    <dbReference type="NCBI Taxonomy" id="990650"/>
    <lineage>
        <taxon>Eukaryota</taxon>
        <taxon>Fungi</taxon>
        <taxon>Dikarya</taxon>
        <taxon>Basidiomycota</taxon>
        <taxon>Agaricomycotina</taxon>
        <taxon>Agaricomycetes</taxon>
        <taxon>Phallomycetidae</taxon>
        <taxon>Geastrales</taxon>
        <taxon>Sphaerobolaceae</taxon>
        <taxon>Sphaerobolus</taxon>
    </lineage>
</organism>
<dbReference type="Proteomes" id="UP000054279">
    <property type="component" value="Unassembled WGS sequence"/>
</dbReference>
<sequence>KSGSHNSTDTVDILEYEQLFYASPVLPNGTHTLNVINTKEQAWYWLDFSIVTSPIHIGSTGTSTSSPSSNTATQGDRLNAYFLGKPNSSSPRPVTVEFLLVQL</sequence>
<accession>A0A0C9U4V3</accession>
<dbReference type="OrthoDB" id="3265734at2759"/>
<evidence type="ECO:0000313" key="2">
    <source>
        <dbReference type="Proteomes" id="UP000054279"/>
    </source>
</evidence>
<evidence type="ECO:0000313" key="1">
    <source>
        <dbReference type="EMBL" id="KIJ24152.1"/>
    </source>
</evidence>
<dbReference type="HOGENOM" id="CLU_2270278_0_0_1"/>
<reference evidence="1 2" key="1">
    <citation type="submission" date="2014-06" db="EMBL/GenBank/DDBJ databases">
        <title>Evolutionary Origins and Diversification of the Mycorrhizal Mutualists.</title>
        <authorList>
            <consortium name="DOE Joint Genome Institute"/>
            <consortium name="Mycorrhizal Genomics Consortium"/>
            <person name="Kohler A."/>
            <person name="Kuo A."/>
            <person name="Nagy L.G."/>
            <person name="Floudas D."/>
            <person name="Copeland A."/>
            <person name="Barry K.W."/>
            <person name="Cichocki N."/>
            <person name="Veneault-Fourrey C."/>
            <person name="LaButti K."/>
            <person name="Lindquist E.A."/>
            <person name="Lipzen A."/>
            <person name="Lundell T."/>
            <person name="Morin E."/>
            <person name="Murat C."/>
            <person name="Riley R."/>
            <person name="Ohm R."/>
            <person name="Sun H."/>
            <person name="Tunlid A."/>
            <person name="Henrissat B."/>
            <person name="Grigoriev I.V."/>
            <person name="Hibbett D.S."/>
            <person name="Martin F."/>
        </authorList>
    </citation>
    <scope>NUCLEOTIDE SEQUENCE [LARGE SCALE GENOMIC DNA]</scope>
    <source>
        <strain evidence="1 2">SS14</strain>
    </source>
</reference>
<name>A0A0C9U4V3_SPHS4</name>
<proteinExistence type="predicted"/>
<gene>
    <name evidence="1" type="ORF">M422DRAFT_39277</name>
</gene>
<feature type="non-terminal residue" evidence="1">
    <location>
        <position position="1"/>
    </location>
</feature>